<keyword evidence="6" id="KW-0723">Serine/threonine-protein kinase</keyword>
<dbReference type="Pfam" id="PF00069">
    <property type="entry name" value="Pkinase"/>
    <property type="match status" value="1"/>
</dbReference>
<dbReference type="InterPro" id="IPR000719">
    <property type="entry name" value="Prot_kinase_dom"/>
</dbReference>
<dbReference type="GO" id="GO:0005524">
    <property type="term" value="F:ATP binding"/>
    <property type="evidence" value="ECO:0007669"/>
    <property type="project" value="UniProtKB-UniRule"/>
</dbReference>
<protein>
    <submittedName>
        <fullName evidence="6">Non-specific serine/threonine protein kinase</fullName>
        <ecNumber evidence="6">2.7.11.1</ecNumber>
    </submittedName>
</protein>
<evidence type="ECO:0000256" key="3">
    <source>
        <dbReference type="ARBA" id="ARBA00022777"/>
    </source>
</evidence>
<accession>A0A1B1NJQ2</accession>
<dbReference type="Gene3D" id="3.30.200.20">
    <property type="entry name" value="Phosphorylase Kinase, domain 1"/>
    <property type="match status" value="1"/>
</dbReference>
<dbReference type="PROSITE" id="PS00107">
    <property type="entry name" value="PROTEIN_KINASE_ATP"/>
    <property type="match status" value="1"/>
</dbReference>
<evidence type="ECO:0000259" key="5">
    <source>
        <dbReference type="PROSITE" id="PS50011"/>
    </source>
</evidence>
<dbReference type="PATRIC" id="fig|45658.6.peg.82"/>
<dbReference type="STRING" id="45658.VSVS12_00088"/>
<dbReference type="InterPro" id="IPR008271">
    <property type="entry name" value="Ser/Thr_kinase_AS"/>
</dbReference>
<keyword evidence="1 6" id="KW-0808">Transferase</keyword>
<dbReference type="KEGG" id="vsc:VSVS12_00088"/>
<organism evidence="6 7">
    <name type="scientific">Vibrio scophthalmi</name>
    <dbReference type="NCBI Taxonomy" id="45658"/>
    <lineage>
        <taxon>Bacteria</taxon>
        <taxon>Pseudomonadati</taxon>
        <taxon>Pseudomonadota</taxon>
        <taxon>Gammaproteobacteria</taxon>
        <taxon>Vibrionales</taxon>
        <taxon>Vibrionaceae</taxon>
        <taxon>Vibrio</taxon>
    </lineage>
</organism>
<dbReference type="Proteomes" id="UP000092528">
    <property type="component" value="Chromosome 1"/>
</dbReference>
<dbReference type="CDD" id="cd14014">
    <property type="entry name" value="STKc_PknB_like"/>
    <property type="match status" value="1"/>
</dbReference>
<reference evidence="6 7" key="1">
    <citation type="submission" date="2016-07" db="EMBL/GenBank/DDBJ databases">
        <title>Genome sequencing of Vibrio scophthalmi strain VS-05, an isolated from Paralichthys olivaceus.</title>
        <authorList>
            <person name="Han H.-J."/>
        </authorList>
    </citation>
    <scope>NUCLEOTIDE SEQUENCE [LARGE SCALE GENOMIC DNA]</scope>
    <source>
        <strain evidence="6 7">VS-05</strain>
    </source>
</reference>
<name>A0A1B1NJQ2_9VIBR</name>
<sequence>MNSDLSQTQVYYQLLDLEADEKKAYLDDLQLKNPSLYAEVLPLVEAENSPHLTELLNFNICNTSLIEQSFLSQQIDKYLITHELGRGGMGVVYSACRADKRFEQKLAIKFLHRNLAYIFDEGALFAEAQLLARLSHPNIAKVFDGGVHDQQVYIVMEQVEGISLAELYSQKILSFEEKLQLFIQICSGIEHTHSHSIIHGDLKPENILVDDNGHAKLIDFNLTQSFDYTKNPILAFSHIYASPEQKAGLSLSPSSDIYSLGKLLRWLFPDVSSNSDIHYICKKATQHDSNKRYSTAAQLRLDIECMRLNLPISLRKKELTYAAKRLFKRHPISSSLAMILMLSASIFSSVLIGKNQQLVHEKRVAENLIYEVTSMMFDAKSQEAQSLPVSVVLDLTRRRILSNPEIPKHIKQKMLLAMMTPSERTTDK</sequence>
<evidence type="ECO:0000313" key="7">
    <source>
        <dbReference type="Proteomes" id="UP000092528"/>
    </source>
</evidence>
<evidence type="ECO:0000256" key="2">
    <source>
        <dbReference type="ARBA" id="ARBA00022741"/>
    </source>
</evidence>
<dbReference type="SMART" id="SM00220">
    <property type="entry name" value="S_TKc"/>
    <property type="match status" value="1"/>
</dbReference>
<dbReference type="Gene3D" id="1.10.510.10">
    <property type="entry name" value="Transferase(Phosphotransferase) domain 1"/>
    <property type="match status" value="1"/>
</dbReference>
<dbReference type="PANTHER" id="PTHR43289">
    <property type="entry name" value="MITOGEN-ACTIVATED PROTEIN KINASE KINASE KINASE 20-RELATED"/>
    <property type="match status" value="1"/>
</dbReference>
<evidence type="ECO:0000256" key="1">
    <source>
        <dbReference type="ARBA" id="ARBA00022679"/>
    </source>
</evidence>
<keyword evidence="2" id="KW-0547">Nucleotide-binding</keyword>
<dbReference type="GO" id="GO:0004674">
    <property type="term" value="F:protein serine/threonine kinase activity"/>
    <property type="evidence" value="ECO:0007669"/>
    <property type="project" value="UniProtKB-KW"/>
</dbReference>
<dbReference type="InterPro" id="IPR017441">
    <property type="entry name" value="Protein_kinase_ATP_BS"/>
</dbReference>
<keyword evidence="7" id="KW-1185">Reference proteome</keyword>
<dbReference type="PROSITE" id="PS00108">
    <property type="entry name" value="PROTEIN_KINASE_ST"/>
    <property type="match status" value="1"/>
</dbReference>
<evidence type="ECO:0000256" key="4">
    <source>
        <dbReference type="ARBA" id="ARBA00022840"/>
    </source>
</evidence>
<feature type="domain" description="Protein kinase" evidence="5">
    <location>
        <begin position="78"/>
        <end position="347"/>
    </location>
</feature>
<dbReference type="InterPro" id="IPR011009">
    <property type="entry name" value="Kinase-like_dom_sf"/>
</dbReference>
<keyword evidence="4" id="KW-0067">ATP-binding</keyword>
<dbReference type="PANTHER" id="PTHR43289:SF6">
    <property type="entry name" value="SERINE_THREONINE-PROTEIN KINASE NEKL-3"/>
    <property type="match status" value="1"/>
</dbReference>
<dbReference type="EC" id="2.7.11.1" evidence="6"/>
<dbReference type="EMBL" id="CP016414">
    <property type="protein sequence ID" value="ANU37947.1"/>
    <property type="molecule type" value="Genomic_DNA"/>
</dbReference>
<gene>
    <name evidence="6" type="ORF">VSVS05_02893</name>
</gene>
<dbReference type="PROSITE" id="PS50011">
    <property type="entry name" value="PROTEIN_KINASE_DOM"/>
    <property type="match status" value="1"/>
</dbReference>
<dbReference type="RefSeq" id="WP_065429554.1">
    <property type="nucleotide sequence ID" value="NZ_CP016307.1"/>
</dbReference>
<evidence type="ECO:0000313" key="6">
    <source>
        <dbReference type="EMBL" id="ANU37947.1"/>
    </source>
</evidence>
<dbReference type="AlphaFoldDB" id="A0A1B1NJQ2"/>
<proteinExistence type="predicted"/>
<keyword evidence="3 6" id="KW-0418">Kinase</keyword>
<dbReference type="SUPFAM" id="SSF56112">
    <property type="entry name" value="Protein kinase-like (PK-like)"/>
    <property type="match status" value="1"/>
</dbReference>
<dbReference type="GeneID" id="96872077"/>